<sequence length="90" mass="9824">MSIVHYATKKFIAANVLKIAIPQKEQSMKVICQKSIRQKQIGETSARIANGIIMGNQSFLGFVKVFWGKALGSDVIRYGLSLGTVCGVVH</sequence>
<reference evidence="1 2" key="1">
    <citation type="journal article" date="2016" name="Appl. Environ. Microbiol.">
        <title>Function and Phylogeny of Bacterial Butyryl Coenzyme A:Acetate Transferases and Their Diversity in the Proximal Colon of Swine.</title>
        <authorList>
            <person name="Trachsel J."/>
            <person name="Bayles D.O."/>
            <person name="Looft T."/>
            <person name="Levine U.Y."/>
            <person name="Allen H.K."/>
        </authorList>
    </citation>
    <scope>NUCLEOTIDE SEQUENCE [LARGE SCALE GENOMIC DNA]</scope>
    <source>
        <strain evidence="1 2">68-3-10</strain>
    </source>
</reference>
<gene>
    <name evidence="1" type="ORF">BHK98_02875</name>
</gene>
<name>A0A1Q9JFY1_9FIRM</name>
<evidence type="ECO:0000313" key="1">
    <source>
        <dbReference type="EMBL" id="OLR55099.1"/>
    </source>
</evidence>
<accession>A0A1Q9JFY1</accession>
<protein>
    <submittedName>
        <fullName evidence="1">Uncharacterized protein</fullName>
    </submittedName>
</protein>
<comment type="caution">
    <text evidence="1">The sequence shown here is derived from an EMBL/GenBank/DDBJ whole genome shotgun (WGS) entry which is preliminary data.</text>
</comment>
<evidence type="ECO:0000313" key="2">
    <source>
        <dbReference type="Proteomes" id="UP000187404"/>
    </source>
</evidence>
<dbReference type="AlphaFoldDB" id="A0A1Q9JFY1"/>
<organism evidence="1 2">
    <name type="scientific">Hornefia porci</name>
    <dbReference type="NCBI Taxonomy" id="2652292"/>
    <lineage>
        <taxon>Bacteria</taxon>
        <taxon>Bacillati</taxon>
        <taxon>Bacillota</taxon>
        <taxon>Clostridia</taxon>
        <taxon>Peptostreptococcales</taxon>
        <taxon>Anaerovoracaceae</taxon>
        <taxon>Hornefia</taxon>
    </lineage>
</organism>
<dbReference type="EMBL" id="MJIE01000001">
    <property type="protein sequence ID" value="OLR55099.1"/>
    <property type="molecule type" value="Genomic_DNA"/>
</dbReference>
<keyword evidence="2" id="KW-1185">Reference proteome</keyword>
<proteinExistence type="predicted"/>
<dbReference type="Proteomes" id="UP000187404">
    <property type="component" value="Unassembled WGS sequence"/>
</dbReference>